<keyword evidence="4" id="KW-1185">Reference proteome</keyword>
<dbReference type="PANTHER" id="PTHR40027">
    <property type="entry name" value="CELL DIVISION PROTEIN DIVIC"/>
    <property type="match status" value="1"/>
</dbReference>
<feature type="transmembrane region" description="Helical" evidence="2">
    <location>
        <begin position="37"/>
        <end position="56"/>
    </location>
</feature>
<dbReference type="RefSeq" id="WP_147668433.1">
    <property type="nucleotide sequence ID" value="NZ_VDUW01000008.1"/>
</dbReference>
<dbReference type="OrthoDB" id="2991180at2"/>
<comment type="caution">
    <text evidence="3">The sequence shown here is derived from an EMBL/GenBank/DDBJ whole genome shotgun (WGS) entry which is preliminary data.</text>
</comment>
<feature type="coiled-coil region" evidence="1">
    <location>
        <begin position="62"/>
        <end position="96"/>
    </location>
</feature>
<evidence type="ECO:0000313" key="4">
    <source>
        <dbReference type="Proteomes" id="UP000321574"/>
    </source>
</evidence>
<accession>A0A5C8NNU8</accession>
<dbReference type="PANTHER" id="PTHR40027:SF1">
    <property type="entry name" value="CELL DIVISION PROTEIN DIVIC"/>
    <property type="match status" value="1"/>
</dbReference>
<proteinExistence type="predicted"/>
<dbReference type="InterPro" id="IPR039076">
    <property type="entry name" value="DivIC"/>
</dbReference>
<evidence type="ECO:0000256" key="1">
    <source>
        <dbReference type="SAM" id="Coils"/>
    </source>
</evidence>
<evidence type="ECO:0000313" key="3">
    <source>
        <dbReference type="EMBL" id="TXL63454.1"/>
    </source>
</evidence>
<dbReference type="Pfam" id="PF04977">
    <property type="entry name" value="DivIC"/>
    <property type="match status" value="1"/>
</dbReference>
<dbReference type="InterPro" id="IPR007060">
    <property type="entry name" value="FtsL/DivIC"/>
</dbReference>
<keyword evidence="2" id="KW-0812">Transmembrane</keyword>
<gene>
    <name evidence="3" type="ORF">FHP05_11640</name>
</gene>
<dbReference type="GO" id="GO:0051301">
    <property type="term" value="P:cell division"/>
    <property type="evidence" value="ECO:0007669"/>
    <property type="project" value="InterPro"/>
</dbReference>
<dbReference type="Proteomes" id="UP000321574">
    <property type="component" value="Unassembled WGS sequence"/>
</dbReference>
<organism evidence="3 4">
    <name type="scientific">Cerasibacillus terrae</name>
    <dbReference type="NCBI Taxonomy" id="2498845"/>
    <lineage>
        <taxon>Bacteria</taxon>
        <taxon>Bacillati</taxon>
        <taxon>Bacillota</taxon>
        <taxon>Bacilli</taxon>
        <taxon>Bacillales</taxon>
        <taxon>Bacillaceae</taxon>
        <taxon>Cerasibacillus</taxon>
    </lineage>
</organism>
<dbReference type="EMBL" id="VDUW01000008">
    <property type="protein sequence ID" value="TXL63454.1"/>
    <property type="molecule type" value="Genomic_DNA"/>
</dbReference>
<sequence length="126" mass="15260">MRQEKKTVTKLNSNYMQQYEVYQERQKRRKKHLKGRLILLAIVVLFIAGSMTTYHIKQQKMREAKVEKYEQLEEQMTALKKEEKDLKEEIQLLNDDDYLLDLARTNYFFSKKGEIIFKPDKEDSSY</sequence>
<keyword evidence="2" id="KW-1133">Transmembrane helix</keyword>
<protein>
    <submittedName>
        <fullName evidence="3">Septum formation initiator family protein</fullName>
    </submittedName>
</protein>
<keyword evidence="1" id="KW-0175">Coiled coil</keyword>
<reference evidence="3 4" key="1">
    <citation type="submission" date="2019-06" db="EMBL/GenBank/DDBJ databases">
        <title>Cerasibacillus sp. nov., isolated from maize field.</title>
        <authorList>
            <person name="Lin S.-Y."/>
            <person name="Tsai C.-F."/>
            <person name="Young C.-C."/>
        </authorList>
    </citation>
    <scope>NUCLEOTIDE SEQUENCE [LARGE SCALE GENOMIC DNA]</scope>
    <source>
        <strain evidence="3 4">CC-CFT480</strain>
    </source>
</reference>
<dbReference type="AlphaFoldDB" id="A0A5C8NNU8"/>
<evidence type="ECO:0000256" key="2">
    <source>
        <dbReference type="SAM" id="Phobius"/>
    </source>
</evidence>
<keyword evidence="2" id="KW-0472">Membrane</keyword>
<name>A0A5C8NNU8_9BACI</name>